<evidence type="ECO:0000259" key="1">
    <source>
        <dbReference type="Pfam" id="PF12697"/>
    </source>
</evidence>
<dbReference type="SUPFAM" id="SSF53474">
    <property type="entry name" value="alpha/beta-Hydrolases"/>
    <property type="match status" value="1"/>
</dbReference>
<gene>
    <name evidence="2" type="ORF">SNAT2548_LOCUS6207</name>
</gene>
<dbReference type="GO" id="GO:0055088">
    <property type="term" value="P:lipid homeostasis"/>
    <property type="evidence" value="ECO:0007669"/>
    <property type="project" value="TreeGrafter"/>
</dbReference>
<dbReference type="Pfam" id="PF12697">
    <property type="entry name" value="Abhydrolase_6"/>
    <property type="match status" value="1"/>
</dbReference>
<dbReference type="InterPro" id="IPR029058">
    <property type="entry name" value="AB_hydrolase_fold"/>
</dbReference>
<organism evidence="2 3">
    <name type="scientific">Symbiodinium natans</name>
    <dbReference type="NCBI Taxonomy" id="878477"/>
    <lineage>
        <taxon>Eukaryota</taxon>
        <taxon>Sar</taxon>
        <taxon>Alveolata</taxon>
        <taxon>Dinophyceae</taxon>
        <taxon>Suessiales</taxon>
        <taxon>Symbiodiniaceae</taxon>
        <taxon>Symbiodinium</taxon>
    </lineage>
</organism>
<dbReference type="OrthoDB" id="8119704at2759"/>
<sequence>MLARLPTSSLPLASLQSKPLAQSETRRHTCCCVQQRPTIWCSLLCGSALGARARTRRSKKCASKTPETHPAVDLFRVPDDPKIELEVLGGLGHGTSVQPVTLLLIHGSYHAAWCYEEHFLSFFREQGFHTYALSLRGQGSGKMPRLPVAGTLEEHASDIAAYVAHLRELHRQPVVVLGHSFGGLMVLQAARALKDEKDGKDGSNGSLAGLVLLCSVPPGGNVGIILRSLFKAPLQALRITWGFVARAFERDADLCQQLFFDTDTPAQDIEKYMGLMKGGCPEGTRLLDLRQLQKSLPVEACDHVPVLVIGGGHSPFAPSYIPPLSAPESSDSSFRLGDEDVIVDQEAPDRAGAIRAGVCAVLFTLGLQPSLGLELGDARGKIQFMAYTGCKGHMVSQSRTVLVQCAFNVVTMSMSC</sequence>
<dbReference type="PANTHER" id="PTHR42886">
    <property type="entry name" value="RE40534P-RELATED"/>
    <property type="match status" value="1"/>
</dbReference>
<dbReference type="GO" id="GO:0052689">
    <property type="term" value="F:carboxylic ester hydrolase activity"/>
    <property type="evidence" value="ECO:0007669"/>
    <property type="project" value="TreeGrafter"/>
</dbReference>
<feature type="domain" description="AB hydrolase-1" evidence="1">
    <location>
        <begin position="102"/>
        <end position="316"/>
    </location>
</feature>
<protein>
    <recommendedName>
        <fullName evidence="1">AB hydrolase-1 domain-containing protein</fullName>
    </recommendedName>
</protein>
<proteinExistence type="predicted"/>
<dbReference type="Gene3D" id="3.40.50.1820">
    <property type="entry name" value="alpha/beta hydrolase"/>
    <property type="match status" value="1"/>
</dbReference>
<reference evidence="2" key="1">
    <citation type="submission" date="2021-02" db="EMBL/GenBank/DDBJ databases">
        <authorList>
            <person name="Dougan E. K."/>
            <person name="Rhodes N."/>
            <person name="Thang M."/>
            <person name="Chan C."/>
        </authorList>
    </citation>
    <scope>NUCLEOTIDE SEQUENCE</scope>
</reference>
<comment type="caution">
    <text evidence="2">The sequence shown here is derived from an EMBL/GenBank/DDBJ whole genome shotgun (WGS) entry which is preliminary data.</text>
</comment>
<accession>A0A812JHH1</accession>
<keyword evidence="3" id="KW-1185">Reference proteome</keyword>
<dbReference type="InterPro" id="IPR000073">
    <property type="entry name" value="AB_hydrolase_1"/>
</dbReference>
<dbReference type="EMBL" id="CAJNDS010000407">
    <property type="protein sequence ID" value="CAE7203218.1"/>
    <property type="molecule type" value="Genomic_DNA"/>
</dbReference>
<dbReference type="AlphaFoldDB" id="A0A812JHH1"/>
<name>A0A812JHH1_9DINO</name>
<evidence type="ECO:0000313" key="2">
    <source>
        <dbReference type="EMBL" id="CAE7203218.1"/>
    </source>
</evidence>
<dbReference type="PANTHER" id="PTHR42886:SF42">
    <property type="entry name" value="ALPHA_BETA-HYDROLASES SUPERFAMILY PROTEIN"/>
    <property type="match status" value="1"/>
</dbReference>
<dbReference type="GO" id="GO:0042171">
    <property type="term" value="F:lysophosphatidic acid acyltransferase activity"/>
    <property type="evidence" value="ECO:0007669"/>
    <property type="project" value="TreeGrafter"/>
</dbReference>
<evidence type="ECO:0000313" key="3">
    <source>
        <dbReference type="Proteomes" id="UP000604046"/>
    </source>
</evidence>
<dbReference type="GO" id="GO:0006654">
    <property type="term" value="P:phosphatidic acid biosynthetic process"/>
    <property type="evidence" value="ECO:0007669"/>
    <property type="project" value="TreeGrafter"/>
</dbReference>
<dbReference type="Proteomes" id="UP000604046">
    <property type="component" value="Unassembled WGS sequence"/>
</dbReference>